<dbReference type="PANTHER" id="PTHR11933:SF5">
    <property type="entry name" value="MITOCHONDRIAL TRNA-SPECIFIC 2-THIOURIDYLASE 1"/>
    <property type="match status" value="1"/>
</dbReference>
<dbReference type="EC" id="2.8.1.14" evidence="3"/>
<dbReference type="InterPro" id="IPR046885">
    <property type="entry name" value="MnmA-like_C"/>
</dbReference>
<dbReference type="CDD" id="cd01998">
    <property type="entry name" value="MnmA_TRMU-like"/>
    <property type="match status" value="1"/>
</dbReference>
<dbReference type="NCBIfam" id="TIGR00420">
    <property type="entry name" value="trmU"/>
    <property type="match status" value="1"/>
</dbReference>
<sequence length="509" mass="54635">MGERVIVAMSGGVDSSVAAARLHDAGYEVVGVTLHLWDYPAAPDAKGAHGRCCAPEDQYDARRVADFVGFPHFTFDRRDAFRTQVVEPFVDAYLAGTTPSPCTTCNRSVKLGELLALAKRLGATKVATGHFARIERDETGRAFVAEAVDRRKDQSYFLYSVPDELVEMLVFPLGESTKDEVRAEAVARNLPGATKGESQELCFVGQGAGAYAKFVEERAGDRRTAGTLVDETGKVLGRHEGIHKFTVGQRKGLGVALGHPAFVTRIDGRTGVVVLGSEEGLAVRECSVEDACFSPGVTFPFRARVRGRYRHDGAPAVVRRDESGEIRVVFDEPVRAVTTGQVAVFYDPASPILARRVPRVPVTPTPMNLASPVRAAVSSPCARWLATLATDVDAAIGATLWLGELADGDRDDLADALDAVADEAGIPRNHRHLLAMTRWEAASDGDALVFTRGDVTHRTVFAEDGTLVASSEQPPDGPLTPVPFAVAQDRLARGFSRRVAAVASPNTPH</sequence>
<name>A0ABR0BAB1_9CRUS</name>
<dbReference type="InterPro" id="IPR023382">
    <property type="entry name" value="MnmA-like_central_sf"/>
</dbReference>
<dbReference type="InterPro" id="IPR046884">
    <property type="entry name" value="MnmA-like_central"/>
</dbReference>
<dbReference type="Pfam" id="PF03054">
    <property type="entry name" value="tRNA_Me_trans"/>
    <property type="match status" value="1"/>
</dbReference>
<keyword evidence="8" id="KW-0067">ATP-binding</keyword>
<gene>
    <name evidence="14" type="ORF">OUZ56_033135</name>
</gene>
<evidence type="ECO:0000256" key="3">
    <source>
        <dbReference type="ARBA" id="ARBA00011953"/>
    </source>
</evidence>
<keyword evidence="5" id="KW-0808">Transferase</keyword>
<keyword evidence="15" id="KW-1185">Reference proteome</keyword>
<keyword evidence="9" id="KW-0694">RNA-binding</keyword>
<keyword evidence="6" id="KW-0819">tRNA processing</keyword>
<dbReference type="Pfam" id="PF20258">
    <property type="entry name" value="tRNA_Me_trans_C"/>
    <property type="match status" value="1"/>
</dbReference>
<keyword evidence="10" id="KW-1015">Disulfide bond</keyword>
<dbReference type="Gene3D" id="2.30.30.280">
    <property type="entry name" value="Adenine nucleotide alpha hydrolases-like domains"/>
    <property type="match status" value="1"/>
</dbReference>
<evidence type="ECO:0000313" key="15">
    <source>
        <dbReference type="Proteomes" id="UP001234178"/>
    </source>
</evidence>
<evidence type="ECO:0000313" key="14">
    <source>
        <dbReference type="EMBL" id="KAK4045511.1"/>
    </source>
</evidence>
<dbReference type="InterPro" id="IPR004506">
    <property type="entry name" value="MnmA-like"/>
</dbReference>
<evidence type="ECO:0000256" key="2">
    <source>
        <dbReference type="ARBA" id="ARBA00006191"/>
    </source>
</evidence>
<dbReference type="SUPFAM" id="SSF52402">
    <property type="entry name" value="Adenine nucleotide alpha hydrolases-like"/>
    <property type="match status" value="1"/>
</dbReference>
<evidence type="ECO:0000256" key="10">
    <source>
        <dbReference type="ARBA" id="ARBA00023157"/>
    </source>
</evidence>
<evidence type="ECO:0000256" key="4">
    <source>
        <dbReference type="ARBA" id="ARBA00022555"/>
    </source>
</evidence>
<keyword evidence="4" id="KW-0820">tRNA-binding</keyword>
<comment type="caution">
    <text evidence="14">The sequence shown here is derived from an EMBL/GenBank/DDBJ whole genome shotgun (WGS) entry which is preliminary data.</text>
</comment>
<dbReference type="Proteomes" id="UP001234178">
    <property type="component" value="Unassembled WGS sequence"/>
</dbReference>
<evidence type="ECO:0000256" key="9">
    <source>
        <dbReference type="ARBA" id="ARBA00022884"/>
    </source>
</evidence>
<feature type="domain" description="tRNA-specific 2-thiouridylase MnmA-like central" evidence="13">
    <location>
        <begin position="213"/>
        <end position="276"/>
    </location>
</feature>
<evidence type="ECO:0000259" key="13">
    <source>
        <dbReference type="Pfam" id="PF20259"/>
    </source>
</evidence>
<evidence type="ECO:0000259" key="12">
    <source>
        <dbReference type="Pfam" id="PF20258"/>
    </source>
</evidence>
<dbReference type="NCBIfam" id="NF001138">
    <property type="entry name" value="PRK00143.1"/>
    <property type="match status" value="1"/>
</dbReference>
<evidence type="ECO:0000256" key="1">
    <source>
        <dbReference type="ARBA" id="ARBA00003986"/>
    </source>
</evidence>
<organism evidence="14 15">
    <name type="scientific">Daphnia magna</name>
    <dbReference type="NCBI Taxonomy" id="35525"/>
    <lineage>
        <taxon>Eukaryota</taxon>
        <taxon>Metazoa</taxon>
        <taxon>Ecdysozoa</taxon>
        <taxon>Arthropoda</taxon>
        <taxon>Crustacea</taxon>
        <taxon>Branchiopoda</taxon>
        <taxon>Diplostraca</taxon>
        <taxon>Cladocera</taxon>
        <taxon>Anomopoda</taxon>
        <taxon>Daphniidae</taxon>
        <taxon>Daphnia</taxon>
    </lineage>
</organism>
<evidence type="ECO:0000256" key="8">
    <source>
        <dbReference type="ARBA" id="ARBA00022840"/>
    </source>
</evidence>
<dbReference type="Gene3D" id="2.40.30.10">
    <property type="entry name" value="Translation factors"/>
    <property type="match status" value="1"/>
</dbReference>
<dbReference type="InterPro" id="IPR014729">
    <property type="entry name" value="Rossmann-like_a/b/a_fold"/>
</dbReference>
<dbReference type="EMBL" id="JAOYFB010000044">
    <property type="protein sequence ID" value="KAK4045511.1"/>
    <property type="molecule type" value="Genomic_DNA"/>
</dbReference>
<evidence type="ECO:0000256" key="11">
    <source>
        <dbReference type="ARBA" id="ARBA00049564"/>
    </source>
</evidence>
<proteinExistence type="inferred from homology"/>
<evidence type="ECO:0000256" key="5">
    <source>
        <dbReference type="ARBA" id="ARBA00022679"/>
    </source>
</evidence>
<evidence type="ECO:0000256" key="6">
    <source>
        <dbReference type="ARBA" id="ARBA00022694"/>
    </source>
</evidence>
<dbReference type="PANTHER" id="PTHR11933">
    <property type="entry name" value="TRNA 5-METHYLAMINOMETHYL-2-THIOURIDYLATE -METHYLTRANSFERASE"/>
    <property type="match status" value="1"/>
</dbReference>
<dbReference type="Gene3D" id="3.40.50.620">
    <property type="entry name" value="HUPs"/>
    <property type="match status" value="1"/>
</dbReference>
<keyword evidence="7" id="KW-0547">Nucleotide-binding</keyword>
<reference evidence="14 15" key="1">
    <citation type="journal article" date="2023" name="Nucleic Acids Res.">
        <title>The hologenome of Daphnia magna reveals possible DNA methylation and microbiome-mediated evolution of the host genome.</title>
        <authorList>
            <person name="Chaturvedi A."/>
            <person name="Li X."/>
            <person name="Dhandapani V."/>
            <person name="Marshall H."/>
            <person name="Kissane S."/>
            <person name="Cuenca-Cambronero M."/>
            <person name="Asole G."/>
            <person name="Calvet F."/>
            <person name="Ruiz-Romero M."/>
            <person name="Marangio P."/>
            <person name="Guigo R."/>
            <person name="Rago D."/>
            <person name="Mirbahai L."/>
            <person name="Eastwood N."/>
            <person name="Colbourne J.K."/>
            <person name="Zhou J."/>
            <person name="Mallon E."/>
            <person name="Orsini L."/>
        </authorList>
    </citation>
    <scope>NUCLEOTIDE SEQUENCE [LARGE SCALE GENOMIC DNA]</scope>
    <source>
        <strain evidence="14">LRV0_1</strain>
    </source>
</reference>
<protein>
    <recommendedName>
        <fullName evidence="3">tRNA-5-taurinomethyluridine 2-sulfurtransferase</fullName>
        <ecNumber evidence="3">2.8.1.14</ecNumber>
    </recommendedName>
</protein>
<comment type="function">
    <text evidence="1">Catalyzes the 2-thiolation of uridine at the wobble position (U34) of mitochondrial tRNA(Lys), tRNA(Glu) and tRNA(Gln). Required for the formation of 5-taurinomethyl-2-thiouridine (tm5s2U) of mitochondrial tRNA(Lys), tRNA(Glu), and tRNA(Gln) at the wobble position. ATP is required to activate the C2 atom of the wobble base.</text>
</comment>
<dbReference type="HAMAP" id="MF_00144">
    <property type="entry name" value="tRNA_thiouridyl_MnmA"/>
    <property type="match status" value="1"/>
</dbReference>
<dbReference type="Pfam" id="PF20259">
    <property type="entry name" value="tRNA_Me_trans_M"/>
    <property type="match status" value="1"/>
</dbReference>
<comment type="catalytic activity">
    <reaction evidence="11">
        <text>5-taurinomethyluridine(34) in tRNA + S-sulfanyl-L-cysteinyl-[protein] + AH2 + ATP = 5-taurinomethyl-2-thiouridine(34) in tRNA + L-cysteinyl-[protein] + A + AMP + diphosphate + H(+)</text>
        <dbReference type="Rhea" id="RHEA:47040"/>
        <dbReference type="Rhea" id="RHEA-COMP:10131"/>
        <dbReference type="Rhea" id="RHEA-COMP:11726"/>
        <dbReference type="Rhea" id="RHEA-COMP:11732"/>
        <dbReference type="Rhea" id="RHEA-COMP:11733"/>
        <dbReference type="ChEBI" id="CHEBI:13193"/>
        <dbReference type="ChEBI" id="CHEBI:15378"/>
        <dbReference type="ChEBI" id="CHEBI:17499"/>
        <dbReference type="ChEBI" id="CHEBI:29950"/>
        <dbReference type="ChEBI" id="CHEBI:30616"/>
        <dbReference type="ChEBI" id="CHEBI:33019"/>
        <dbReference type="ChEBI" id="CHEBI:61963"/>
        <dbReference type="ChEBI" id="CHEBI:87171"/>
        <dbReference type="ChEBI" id="CHEBI:87172"/>
        <dbReference type="ChEBI" id="CHEBI:456215"/>
        <dbReference type="EC" id="2.8.1.14"/>
    </reaction>
</comment>
<feature type="domain" description="tRNA-specific 2-thiouridylase MnmA-like C-terminal" evidence="12">
    <location>
        <begin position="300"/>
        <end position="347"/>
    </location>
</feature>
<evidence type="ECO:0000256" key="7">
    <source>
        <dbReference type="ARBA" id="ARBA00022741"/>
    </source>
</evidence>
<accession>A0ABR0BAB1</accession>
<comment type="similarity">
    <text evidence="2">Belongs to the MnmA/TRMU family.</text>
</comment>